<gene>
    <name evidence="3" type="ORF">CLOSYM_03198</name>
</gene>
<dbReference type="PANTHER" id="PTHR46558">
    <property type="entry name" value="TRACRIPTIONAL REGULATORY PROTEIN-RELATED-RELATED"/>
    <property type="match status" value="1"/>
</dbReference>
<dbReference type="SMART" id="SM00530">
    <property type="entry name" value="HTH_XRE"/>
    <property type="match status" value="1"/>
</dbReference>
<dbReference type="Gene3D" id="1.10.260.40">
    <property type="entry name" value="lambda repressor-like DNA-binding domains"/>
    <property type="match status" value="1"/>
</dbReference>
<evidence type="ECO:0000313" key="3">
    <source>
        <dbReference type="EMBL" id="ERI75514.1"/>
    </source>
</evidence>
<dbReference type="Pfam" id="PF12844">
    <property type="entry name" value="HTH_19"/>
    <property type="match status" value="1"/>
</dbReference>
<name>A0ABC9TV58_CLOSY</name>
<dbReference type="SUPFAM" id="SSF47413">
    <property type="entry name" value="lambda repressor-like DNA-binding domains"/>
    <property type="match status" value="1"/>
</dbReference>
<feature type="domain" description="HTH cro/C1-type" evidence="2">
    <location>
        <begin position="8"/>
        <end position="62"/>
    </location>
</feature>
<dbReference type="CDD" id="cd00093">
    <property type="entry name" value="HTH_XRE"/>
    <property type="match status" value="1"/>
</dbReference>
<evidence type="ECO:0000313" key="4">
    <source>
        <dbReference type="Proteomes" id="UP000016491"/>
    </source>
</evidence>
<evidence type="ECO:0000259" key="2">
    <source>
        <dbReference type="PROSITE" id="PS50943"/>
    </source>
</evidence>
<keyword evidence="1 3" id="KW-0238">DNA-binding</keyword>
<proteinExistence type="predicted"/>
<accession>A0ABC9TV58</accession>
<organism evidence="3 4">
    <name type="scientific">[Clostridium] symbiosum ATCC 14940</name>
    <dbReference type="NCBI Taxonomy" id="411472"/>
    <lineage>
        <taxon>Bacteria</taxon>
        <taxon>Bacillati</taxon>
        <taxon>Bacillota</taxon>
        <taxon>Clostridia</taxon>
        <taxon>Lachnospirales</taxon>
        <taxon>Lachnospiraceae</taxon>
        <taxon>Otoolea</taxon>
    </lineage>
</organism>
<dbReference type="GO" id="GO:0003677">
    <property type="term" value="F:DNA binding"/>
    <property type="evidence" value="ECO:0007669"/>
    <property type="project" value="UniProtKB-KW"/>
</dbReference>
<sequence>MINLKERIKALRKTLGLTQQEFADRVGLKRNSLANYETGRNTPMDAVMKSICREFNVNETWLRTGNGEMFNEMDSMDIAFNRFGHIMGNASNQKKAVLAALVEMMYYFPDDKWDYVYKQFENCLNEAHNKPGED</sequence>
<evidence type="ECO:0000256" key="1">
    <source>
        <dbReference type="ARBA" id="ARBA00023125"/>
    </source>
</evidence>
<dbReference type="Proteomes" id="UP000016491">
    <property type="component" value="Unassembled WGS sequence"/>
</dbReference>
<dbReference type="InterPro" id="IPR001387">
    <property type="entry name" value="Cro/C1-type_HTH"/>
</dbReference>
<comment type="caution">
    <text evidence="3">The sequence shown here is derived from an EMBL/GenBank/DDBJ whole genome shotgun (WGS) entry which is preliminary data.</text>
</comment>
<dbReference type="EMBL" id="AWSU01000245">
    <property type="protein sequence ID" value="ERI75514.1"/>
    <property type="molecule type" value="Genomic_DNA"/>
</dbReference>
<dbReference type="PROSITE" id="PS50943">
    <property type="entry name" value="HTH_CROC1"/>
    <property type="match status" value="1"/>
</dbReference>
<dbReference type="PANTHER" id="PTHR46558:SF11">
    <property type="entry name" value="HTH-TYPE TRANSCRIPTIONAL REGULATOR XRE"/>
    <property type="match status" value="1"/>
</dbReference>
<protein>
    <submittedName>
        <fullName evidence="3">DNA-binding helix-turn-helix protein</fullName>
    </submittedName>
</protein>
<dbReference type="InterPro" id="IPR010982">
    <property type="entry name" value="Lambda_DNA-bd_dom_sf"/>
</dbReference>
<dbReference type="AlphaFoldDB" id="A0ABC9TV58"/>
<reference evidence="3 4" key="1">
    <citation type="submission" date="2013-07" db="EMBL/GenBank/DDBJ databases">
        <authorList>
            <person name="Weinstock G."/>
            <person name="Sodergren E."/>
            <person name="Wylie T."/>
            <person name="Fulton L."/>
            <person name="Fulton R."/>
            <person name="Fronick C."/>
            <person name="O'Laughlin M."/>
            <person name="Godfrey J."/>
            <person name="Miner T."/>
            <person name="Herter B."/>
            <person name="Appelbaum E."/>
            <person name="Cordes M."/>
            <person name="Lek S."/>
            <person name="Wollam A."/>
            <person name="Pepin K.H."/>
            <person name="Palsikar V.B."/>
            <person name="Mitreva M."/>
            <person name="Wilson R.K."/>
        </authorList>
    </citation>
    <scope>NUCLEOTIDE SEQUENCE [LARGE SCALE GENOMIC DNA]</scope>
    <source>
        <strain evidence="3 4">ATCC 14940</strain>
    </source>
</reference>